<organism evidence="1 2">
    <name type="scientific">Peronosclerospora sorghi</name>
    <dbReference type="NCBI Taxonomy" id="230839"/>
    <lineage>
        <taxon>Eukaryota</taxon>
        <taxon>Sar</taxon>
        <taxon>Stramenopiles</taxon>
        <taxon>Oomycota</taxon>
        <taxon>Peronosporomycetes</taxon>
        <taxon>Peronosporales</taxon>
        <taxon>Peronosporaceae</taxon>
        <taxon>Peronosclerospora</taxon>
    </lineage>
</organism>
<reference evidence="1 2" key="1">
    <citation type="journal article" date="2022" name="bioRxiv">
        <title>The genome of the oomycete Peronosclerospora sorghi, a cosmopolitan pathogen of maize and sorghum, is inflated with dispersed pseudogenes.</title>
        <authorList>
            <person name="Fletcher K."/>
            <person name="Martin F."/>
            <person name="Isakeit T."/>
            <person name="Cavanaugh K."/>
            <person name="Magill C."/>
            <person name="Michelmore R."/>
        </authorList>
    </citation>
    <scope>NUCLEOTIDE SEQUENCE [LARGE SCALE GENOMIC DNA]</scope>
    <source>
        <strain evidence="1">P6</strain>
    </source>
</reference>
<evidence type="ECO:0000313" key="2">
    <source>
        <dbReference type="Proteomes" id="UP001163321"/>
    </source>
</evidence>
<comment type="caution">
    <text evidence="1">The sequence shown here is derived from an EMBL/GenBank/DDBJ whole genome shotgun (WGS) entry which is preliminary data.</text>
</comment>
<dbReference type="Proteomes" id="UP001163321">
    <property type="component" value="Chromosome 4"/>
</dbReference>
<proteinExistence type="predicted"/>
<accession>A0ACC0W5T2</accession>
<gene>
    <name evidence="1" type="ORF">PsorP6_005717</name>
</gene>
<name>A0ACC0W5T2_9STRA</name>
<dbReference type="EMBL" id="CM047583">
    <property type="protein sequence ID" value="KAI9914109.1"/>
    <property type="molecule type" value="Genomic_DNA"/>
</dbReference>
<sequence>MACGSELLKPEFDAIMKEAVKKKAIEAWLKDCHINVDNAKGKVSLLQRHPVAAHFDKEKLLFMAIGSEYFEHLMASLPRTIDFTAISPQRVIEIVTTEPRFGANLAYIDQCGVNKGKVRGKMEWLLKVELTKFEVDPEVFFCMACGSELLETKAGTTGKARFRRMPASDVAAPHASVHPNRLED</sequence>
<protein>
    <submittedName>
        <fullName evidence="1">Uncharacterized protein</fullName>
    </submittedName>
</protein>
<evidence type="ECO:0000313" key="1">
    <source>
        <dbReference type="EMBL" id="KAI9914109.1"/>
    </source>
</evidence>
<keyword evidence="2" id="KW-1185">Reference proteome</keyword>